<dbReference type="NCBIfam" id="NF004356">
    <property type="entry name" value="PRK05732.1"/>
    <property type="match status" value="1"/>
</dbReference>
<dbReference type="PANTHER" id="PTHR43876">
    <property type="entry name" value="UBIQUINONE BIOSYNTHESIS MONOOXYGENASE COQ6, MITOCHONDRIAL"/>
    <property type="match status" value="1"/>
</dbReference>
<dbReference type="InterPro" id="IPR036188">
    <property type="entry name" value="FAD/NAD-bd_sf"/>
</dbReference>
<feature type="domain" description="FAD-binding" evidence="8">
    <location>
        <begin position="4"/>
        <end position="343"/>
    </location>
</feature>
<keyword evidence="7" id="KW-0503">Monooxygenase</keyword>
<dbReference type="SUPFAM" id="SSF51905">
    <property type="entry name" value="FAD/NAD(P)-binding domain"/>
    <property type="match status" value="1"/>
</dbReference>
<dbReference type="InterPro" id="IPR018168">
    <property type="entry name" value="Ubi_Hdrlase_CS"/>
</dbReference>
<dbReference type="InterPro" id="IPR002938">
    <property type="entry name" value="FAD-bd"/>
</dbReference>
<evidence type="ECO:0000256" key="6">
    <source>
        <dbReference type="ARBA" id="ARBA00023002"/>
    </source>
</evidence>
<organism evidence="9 10">
    <name type="scientific">Salinimonas sediminis</name>
    <dbReference type="NCBI Taxonomy" id="2303538"/>
    <lineage>
        <taxon>Bacteria</taxon>
        <taxon>Pseudomonadati</taxon>
        <taxon>Pseudomonadota</taxon>
        <taxon>Gammaproteobacteria</taxon>
        <taxon>Alteromonadales</taxon>
        <taxon>Alteromonadaceae</taxon>
        <taxon>Alteromonas/Salinimonas group</taxon>
        <taxon>Salinimonas</taxon>
    </lineage>
</organism>
<comment type="similarity">
    <text evidence="3">Belongs to the UbiH/COQ6 family.</text>
</comment>
<dbReference type="RefSeq" id="WP_117317607.1">
    <property type="nucleotide sequence ID" value="NZ_CP031769.1"/>
</dbReference>
<dbReference type="PRINTS" id="PR00420">
    <property type="entry name" value="RNGMNOXGNASE"/>
</dbReference>
<name>A0A346NPJ6_9ALTE</name>
<gene>
    <name evidence="9" type="ORF">D0Y50_14495</name>
</gene>
<protein>
    <submittedName>
        <fullName evidence="9">2-octaprenyl-6-methoxyphenyl hydroxylase</fullName>
    </submittedName>
</protein>
<evidence type="ECO:0000256" key="3">
    <source>
        <dbReference type="ARBA" id="ARBA00005349"/>
    </source>
</evidence>
<dbReference type="GO" id="GO:0008681">
    <property type="term" value="F:2-octaprenyl-6-methoxyphenol hydroxylase activity"/>
    <property type="evidence" value="ECO:0007669"/>
    <property type="project" value="TreeGrafter"/>
</dbReference>
<dbReference type="GO" id="GO:0006744">
    <property type="term" value="P:ubiquinone biosynthetic process"/>
    <property type="evidence" value="ECO:0007669"/>
    <property type="project" value="UniProtKB-UniPathway"/>
</dbReference>
<evidence type="ECO:0000313" key="9">
    <source>
        <dbReference type="EMBL" id="AXR07453.1"/>
    </source>
</evidence>
<keyword evidence="6" id="KW-0560">Oxidoreductase</keyword>
<dbReference type="InterPro" id="IPR051205">
    <property type="entry name" value="UbiH/COQ6_monooxygenase"/>
</dbReference>
<dbReference type="PROSITE" id="PS01304">
    <property type="entry name" value="UBIH"/>
    <property type="match status" value="1"/>
</dbReference>
<dbReference type="Gene3D" id="3.50.50.60">
    <property type="entry name" value="FAD/NAD(P)-binding domain"/>
    <property type="match status" value="2"/>
</dbReference>
<comment type="cofactor">
    <cofactor evidence="1">
        <name>FAD</name>
        <dbReference type="ChEBI" id="CHEBI:57692"/>
    </cofactor>
</comment>
<reference evidence="9 10" key="1">
    <citation type="submission" date="2018-08" db="EMBL/GenBank/DDBJ databases">
        <title>Salinimonas sediminis sp. nov., a piezophilic bacterium isolated from a deep-sea sediment sample from the New Britain Trench.</title>
        <authorList>
            <person name="Cao J."/>
        </authorList>
    </citation>
    <scope>NUCLEOTIDE SEQUENCE [LARGE SCALE GENOMIC DNA]</scope>
    <source>
        <strain evidence="9 10">N102</strain>
    </source>
</reference>
<dbReference type="NCBIfam" id="TIGR01988">
    <property type="entry name" value="Ubi-OHases"/>
    <property type="match status" value="1"/>
</dbReference>
<evidence type="ECO:0000256" key="2">
    <source>
        <dbReference type="ARBA" id="ARBA00004749"/>
    </source>
</evidence>
<dbReference type="GO" id="GO:0071949">
    <property type="term" value="F:FAD binding"/>
    <property type="evidence" value="ECO:0007669"/>
    <property type="project" value="InterPro"/>
</dbReference>
<comment type="pathway">
    <text evidence="2">Cofactor biosynthesis; ubiquinone biosynthesis.</text>
</comment>
<dbReference type="OrthoDB" id="9769565at2"/>
<dbReference type="Proteomes" id="UP000262073">
    <property type="component" value="Chromosome"/>
</dbReference>
<evidence type="ECO:0000256" key="4">
    <source>
        <dbReference type="ARBA" id="ARBA00022630"/>
    </source>
</evidence>
<dbReference type="Pfam" id="PF01494">
    <property type="entry name" value="FAD_binding_3"/>
    <property type="match status" value="1"/>
</dbReference>
<evidence type="ECO:0000256" key="5">
    <source>
        <dbReference type="ARBA" id="ARBA00022827"/>
    </source>
</evidence>
<keyword evidence="4" id="KW-0285">Flavoprotein</keyword>
<dbReference type="EMBL" id="CP031769">
    <property type="protein sequence ID" value="AXR07453.1"/>
    <property type="molecule type" value="Genomic_DNA"/>
</dbReference>
<dbReference type="AlphaFoldDB" id="A0A346NPJ6"/>
<sequence length="399" mass="43163">MNQTDIVIVGGGIVGHVLAAGLLHHTRFSVTVIDANPAPAKHADNQRHPGFDARVIALARRTVAALNTMGIDTREARSEPIKTIQVSEHGATGLCHLSAAQFRLASFGEVTALSRLGRLLSEHNQQAGLHYLSCQTVVQAQQHQQHVSLTLTNGQTLTPKLLVLADGGRSTLAGQLNIERQQQPYEQVALVCNVIMSKPHNYCAYERFTPDGPLAFLPFNSGENDTGCGFSVVWTVAADKADYLQSLDKTGFTRALQRAFGFRHGSIRRIGKRASYPLALETAGSITSHRVALAGNAAQTLHPIAGQGFNLGLRDTLGLVNALAEAADPGAFTTLRAYSRAREHDRKDTIWLTDALVRGFSNRHGPLKIARNAGLIALDNSRMMQQAFVQRTTGFGPEM</sequence>
<dbReference type="KEGG" id="salm:D0Y50_14495"/>
<keyword evidence="10" id="KW-1185">Reference proteome</keyword>
<evidence type="ECO:0000313" key="10">
    <source>
        <dbReference type="Proteomes" id="UP000262073"/>
    </source>
</evidence>
<dbReference type="PANTHER" id="PTHR43876:SF8">
    <property type="entry name" value="2-OCTAPRENYL-6-METHOXYPHENOL HYDROXYLASE"/>
    <property type="match status" value="1"/>
</dbReference>
<evidence type="ECO:0000259" key="8">
    <source>
        <dbReference type="Pfam" id="PF01494"/>
    </source>
</evidence>
<evidence type="ECO:0000256" key="7">
    <source>
        <dbReference type="ARBA" id="ARBA00023033"/>
    </source>
</evidence>
<dbReference type="UniPathway" id="UPA00232"/>
<keyword evidence="5" id="KW-0274">FAD</keyword>
<accession>A0A346NPJ6</accession>
<proteinExistence type="inferred from homology"/>
<dbReference type="InterPro" id="IPR010971">
    <property type="entry name" value="UbiH/COQ6"/>
</dbReference>
<evidence type="ECO:0000256" key="1">
    <source>
        <dbReference type="ARBA" id="ARBA00001974"/>
    </source>
</evidence>